<feature type="transmembrane region" description="Helical" evidence="11">
    <location>
        <begin position="95"/>
        <end position="117"/>
    </location>
</feature>
<dbReference type="Pfam" id="PF00001">
    <property type="entry name" value="7tm_1"/>
    <property type="match status" value="1"/>
</dbReference>
<dbReference type="AlphaFoldDB" id="A0A0D6LSD6"/>
<evidence type="ECO:0000256" key="3">
    <source>
        <dbReference type="ARBA" id="ARBA00022692"/>
    </source>
</evidence>
<evidence type="ECO:0000256" key="11">
    <source>
        <dbReference type="SAM" id="Phobius"/>
    </source>
</evidence>
<dbReference type="Gene3D" id="1.20.1070.10">
    <property type="entry name" value="Rhodopsin 7-helix transmembrane proteins"/>
    <property type="match status" value="1"/>
</dbReference>
<dbReference type="EMBL" id="KE125015">
    <property type="protein sequence ID" value="EPB72946.1"/>
    <property type="molecule type" value="Genomic_DNA"/>
</dbReference>
<dbReference type="GO" id="GO:0005886">
    <property type="term" value="C:plasma membrane"/>
    <property type="evidence" value="ECO:0007669"/>
    <property type="project" value="UniProtKB-SubCell"/>
</dbReference>
<dbReference type="SUPFAM" id="SSF81321">
    <property type="entry name" value="Family A G protein-coupled receptor-like"/>
    <property type="match status" value="1"/>
</dbReference>
<keyword evidence="9" id="KW-0807">Transducer</keyword>
<dbReference type="CDD" id="cd00637">
    <property type="entry name" value="7tm_classA_rhodopsin-like"/>
    <property type="match status" value="1"/>
</dbReference>
<gene>
    <name evidence="13" type="ORF">ANCCEY_07978</name>
</gene>
<keyword evidence="5" id="KW-0297">G-protein coupled receptor</keyword>
<keyword evidence="2" id="KW-1003">Cell membrane</keyword>
<evidence type="ECO:0000256" key="4">
    <source>
        <dbReference type="ARBA" id="ARBA00022989"/>
    </source>
</evidence>
<evidence type="ECO:0000313" key="13">
    <source>
        <dbReference type="EMBL" id="EPB72946.1"/>
    </source>
</evidence>
<keyword evidence="7 13" id="KW-0675">Receptor</keyword>
<evidence type="ECO:0000313" key="14">
    <source>
        <dbReference type="Proteomes" id="UP000054495"/>
    </source>
</evidence>
<keyword evidence="3 11" id="KW-0812">Transmembrane</keyword>
<evidence type="ECO:0000256" key="9">
    <source>
        <dbReference type="ARBA" id="ARBA00023224"/>
    </source>
</evidence>
<keyword evidence="14" id="KW-1185">Reference proteome</keyword>
<evidence type="ECO:0000256" key="7">
    <source>
        <dbReference type="ARBA" id="ARBA00023170"/>
    </source>
</evidence>
<name>A0A0D6LSD6_9BILA</name>
<feature type="transmembrane region" description="Helical" evidence="11">
    <location>
        <begin position="138"/>
        <end position="159"/>
    </location>
</feature>
<evidence type="ECO:0000256" key="1">
    <source>
        <dbReference type="ARBA" id="ARBA00004651"/>
    </source>
</evidence>
<dbReference type="PANTHER" id="PTHR24246">
    <property type="entry name" value="OLFACTORY RECEPTOR AND ADENOSINE RECEPTOR"/>
    <property type="match status" value="1"/>
</dbReference>
<feature type="domain" description="G-protein coupled receptors family 1 profile" evidence="12">
    <location>
        <begin position="32"/>
        <end position="322"/>
    </location>
</feature>
<reference evidence="13 14" key="1">
    <citation type="submission" date="2013-05" db="EMBL/GenBank/DDBJ databases">
        <title>Draft genome of the parasitic nematode Anyclostoma ceylanicum.</title>
        <authorList>
            <person name="Mitreva M."/>
        </authorList>
    </citation>
    <scope>NUCLEOTIDE SEQUENCE [LARGE SCALE GENOMIC DNA]</scope>
</reference>
<feature type="transmembrane region" description="Helical" evidence="11">
    <location>
        <begin position="20"/>
        <end position="40"/>
    </location>
</feature>
<sequence>MKGIFVSAWDWEGTARGFGVSYVILGTFAICLNSLFLYSLLARRRKAFSHAFYIMILDFTIIDTIKGISSILFAIKLLKTDLNSDQSLLSIRIDQYSGVLLRFTNLATILNLLCITLNEYIFICYPLRYSALITRKRVVLLILGIWIVSSSMTFANMVAGLQNRSLWIDDECTSNANSTASCIHRLESSSSAHFAYHLGIVLFCVACLAVTAYSYSILLRVISGVVKAEIKQSAELEQLKDQYEEGERRLDNKHVLKRHKYVVVIGTVIGVYSVYLTAYATLQVLQLVNINSNGFRRRDLVYLKYICYLCISLHSLLQPLCYLRMREFRMLIKRALFGRSRHDQQVTNEQYYTSQTQKDTMGKEYV</sequence>
<keyword evidence="8" id="KW-0325">Glycoprotein</keyword>
<evidence type="ECO:0000259" key="12">
    <source>
        <dbReference type="PROSITE" id="PS50262"/>
    </source>
</evidence>
<feature type="coiled-coil region" evidence="10">
    <location>
        <begin position="229"/>
        <end position="256"/>
    </location>
</feature>
<feature type="transmembrane region" description="Helical" evidence="11">
    <location>
        <begin position="194"/>
        <end position="218"/>
    </location>
</feature>
<evidence type="ECO:0000256" key="8">
    <source>
        <dbReference type="ARBA" id="ARBA00023180"/>
    </source>
</evidence>
<feature type="transmembrane region" description="Helical" evidence="11">
    <location>
        <begin position="261"/>
        <end position="282"/>
    </location>
</feature>
<evidence type="ECO:0000256" key="5">
    <source>
        <dbReference type="ARBA" id="ARBA00023040"/>
    </source>
</evidence>
<dbReference type="GO" id="GO:0004930">
    <property type="term" value="F:G protein-coupled receptor activity"/>
    <property type="evidence" value="ECO:0007669"/>
    <property type="project" value="UniProtKB-KW"/>
</dbReference>
<organism evidence="13 14">
    <name type="scientific">Ancylostoma ceylanicum</name>
    <dbReference type="NCBI Taxonomy" id="53326"/>
    <lineage>
        <taxon>Eukaryota</taxon>
        <taxon>Metazoa</taxon>
        <taxon>Ecdysozoa</taxon>
        <taxon>Nematoda</taxon>
        <taxon>Chromadorea</taxon>
        <taxon>Rhabditida</taxon>
        <taxon>Rhabditina</taxon>
        <taxon>Rhabditomorpha</taxon>
        <taxon>Strongyloidea</taxon>
        <taxon>Ancylostomatidae</taxon>
        <taxon>Ancylostomatinae</taxon>
        <taxon>Ancylostoma</taxon>
    </lineage>
</organism>
<accession>A0A0D6LSD6</accession>
<protein>
    <submittedName>
        <fullName evidence="13">7 transmembrane receptor</fullName>
    </submittedName>
</protein>
<keyword evidence="6 11" id="KW-0472">Membrane</keyword>
<proteinExistence type="predicted"/>
<evidence type="ECO:0000256" key="2">
    <source>
        <dbReference type="ARBA" id="ARBA00022475"/>
    </source>
</evidence>
<dbReference type="Proteomes" id="UP000054495">
    <property type="component" value="Unassembled WGS sequence"/>
</dbReference>
<dbReference type="PROSITE" id="PS50262">
    <property type="entry name" value="G_PROTEIN_RECEP_F1_2"/>
    <property type="match status" value="1"/>
</dbReference>
<keyword evidence="10" id="KW-0175">Coiled coil</keyword>
<keyword evidence="4 11" id="KW-1133">Transmembrane helix</keyword>
<dbReference type="PANTHER" id="PTHR24246:SF27">
    <property type="entry name" value="ADENOSINE RECEPTOR, ISOFORM A"/>
    <property type="match status" value="1"/>
</dbReference>
<evidence type="ECO:0000256" key="6">
    <source>
        <dbReference type="ARBA" id="ARBA00023136"/>
    </source>
</evidence>
<feature type="transmembrane region" description="Helical" evidence="11">
    <location>
        <begin position="52"/>
        <end position="75"/>
    </location>
</feature>
<feature type="transmembrane region" description="Helical" evidence="11">
    <location>
        <begin position="302"/>
        <end position="323"/>
    </location>
</feature>
<dbReference type="InterPro" id="IPR000276">
    <property type="entry name" value="GPCR_Rhodpsn"/>
</dbReference>
<comment type="subcellular location">
    <subcellularLocation>
        <location evidence="1">Cell membrane</location>
        <topology evidence="1">Multi-pass membrane protein</topology>
    </subcellularLocation>
</comment>
<dbReference type="InterPro" id="IPR017452">
    <property type="entry name" value="GPCR_Rhodpsn_7TM"/>
</dbReference>
<evidence type="ECO:0000256" key="10">
    <source>
        <dbReference type="SAM" id="Coils"/>
    </source>
</evidence>